<dbReference type="Proteomes" id="UP000000305">
    <property type="component" value="Unassembled WGS sequence"/>
</dbReference>
<dbReference type="AlphaFoldDB" id="E9G666"/>
<accession>E9G666</accession>
<reference evidence="1 2" key="1">
    <citation type="journal article" date="2011" name="Science">
        <title>The ecoresponsive genome of Daphnia pulex.</title>
        <authorList>
            <person name="Colbourne J.K."/>
            <person name="Pfrender M.E."/>
            <person name="Gilbert D."/>
            <person name="Thomas W.K."/>
            <person name="Tucker A."/>
            <person name="Oakley T.H."/>
            <person name="Tokishita S."/>
            <person name="Aerts A."/>
            <person name="Arnold G.J."/>
            <person name="Basu M.K."/>
            <person name="Bauer D.J."/>
            <person name="Caceres C.E."/>
            <person name="Carmel L."/>
            <person name="Casola C."/>
            <person name="Choi J.H."/>
            <person name="Detter J.C."/>
            <person name="Dong Q."/>
            <person name="Dusheyko S."/>
            <person name="Eads B.D."/>
            <person name="Frohlich T."/>
            <person name="Geiler-Samerotte K.A."/>
            <person name="Gerlach D."/>
            <person name="Hatcher P."/>
            <person name="Jogdeo S."/>
            <person name="Krijgsveld J."/>
            <person name="Kriventseva E.V."/>
            <person name="Kultz D."/>
            <person name="Laforsch C."/>
            <person name="Lindquist E."/>
            <person name="Lopez J."/>
            <person name="Manak J.R."/>
            <person name="Muller J."/>
            <person name="Pangilinan J."/>
            <person name="Patwardhan R.P."/>
            <person name="Pitluck S."/>
            <person name="Pritham E.J."/>
            <person name="Rechtsteiner A."/>
            <person name="Rho M."/>
            <person name="Rogozin I.B."/>
            <person name="Sakarya O."/>
            <person name="Salamov A."/>
            <person name="Schaack S."/>
            <person name="Shapiro H."/>
            <person name="Shiga Y."/>
            <person name="Skalitzky C."/>
            <person name="Smith Z."/>
            <person name="Souvorov A."/>
            <person name="Sung W."/>
            <person name="Tang Z."/>
            <person name="Tsuchiya D."/>
            <person name="Tu H."/>
            <person name="Vos H."/>
            <person name="Wang M."/>
            <person name="Wolf Y.I."/>
            <person name="Yamagata H."/>
            <person name="Yamada T."/>
            <person name="Ye Y."/>
            <person name="Shaw J.R."/>
            <person name="Andrews J."/>
            <person name="Crease T.J."/>
            <person name="Tang H."/>
            <person name="Lucas S.M."/>
            <person name="Robertson H.M."/>
            <person name="Bork P."/>
            <person name="Koonin E.V."/>
            <person name="Zdobnov E.M."/>
            <person name="Grigoriev I.V."/>
            <person name="Lynch M."/>
            <person name="Boore J.L."/>
        </authorList>
    </citation>
    <scope>NUCLEOTIDE SEQUENCE [LARGE SCALE GENOMIC DNA]</scope>
</reference>
<evidence type="ECO:0000313" key="2">
    <source>
        <dbReference type="Proteomes" id="UP000000305"/>
    </source>
</evidence>
<proteinExistence type="predicted"/>
<keyword evidence="2" id="KW-1185">Reference proteome</keyword>
<dbReference type="HOGENOM" id="CLU_2906306_0_0_1"/>
<dbReference type="InParanoid" id="E9G666"/>
<protein>
    <submittedName>
        <fullName evidence="1">Uncharacterized protein</fullName>
    </submittedName>
</protein>
<name>E9G666_DAPPU</name>
<evidence type="ECO:0000313" key="1">
    <source>
        <dbReference type="EMBL" id="EFX85045.1"/>
    </source>
</evidence>
<sequence>MNLLSESYNNDKMANLIVQNVSEIIKIKDKILASNNSKPMRGDKMYAMMLKRTVVIQSGIEM</sequence>
<organism evidence="1 2">
    <name type="scientific">Daphnia pulex</name>
    <name type="common">Water flea</name>
    <dbReference type="NCBI Taxonomy" id="6669"/>
    <lineage>
        <taxon>Eukaryota</taxon>
        <taxon>Metazoa</taxon>
        <taxon>Ecdysozoa</taxon>
        <taxon>Arthropoda</taxon>
        <taxon>Crustacea</taxon>
        <taxon>Branchiopoda</taxon>
        <taxon>Diplostraca</taxon>
        <taxon>Cladocera</taxon>
        <taxon>Anomopoda</taxon>
        <taxon>Daphniidae</taxon>
        <taxon>Daphnia</taxon>
    </lineage>
</organism>
<gene>
    <name evidence="1" type="ORF">DAPPUDRAFT_314442</name>
</gene>
<dbReference type="KEGG" id="dpx:DAPPUDRAFT_314442"/>
<dbReference type="EMBL" id="GL732533">
    <property type="protein sequence ID" value="EFX85045.1"/>
    <property type="molecule type" value="Genomic_DNA"/>
</dbReference>